<dbReference type="VEuPathDB" id="FungiDB:PV10_06726"/>
<evidence type="ECO:0000313" key="2">
    <source>
        <dbReference type="EMBL" id="RVX73864.1"/>
    </source>
</evidence>
<evidence type="ECO:0000256" key="1">
    <source>
        <dbReference type="SAM" id="MobiDB-lite"/>
    </source>
</evidence>
<reference evidence="2 3" key="1">
    <citation type="submission" date="2017-03" db="EMBL/GenBank/DDBJ databases">
        <title>Genomes of endolithic fungi from Antarctica.</title>
        <authorList>
            <person name="Coleine C."/>
            <person name="Masonjones S."/>
            <person name="Stajich J.E."/>
        </authorList>
    </citation>
    <scope>NUCLEOTIDE SEQUENCE [LARGE SCALE GENOMIC DNA]</scope>
    <source>
        <strain evidence="2 3">CCFEE 6314</strain>
    </source>
</reference>
<feature type="region of interest" description="Disordered" evidence="1">
    <location>
        <begin position="179"/>
        <end position="199"/>
    </location>
</feature>
<protein>
    <submittedName>
        <fullName evidence="2">Uncharacterized protein</fullName>
    </submittedName>
</protein>
<gene>
    <name evidence="2" type="ORF">B0A52_02754</name>
</gene>
<sequence>MEPNYATDCRFLEPPHSHDPSNISHIAALPASMLIQLPEAVQDALWALQESTSIVYASYLRLEALLQERFEWLTPLSGPPESYSEPSFFNYINALSAERSYIVHDAHPDWKHKIRQAGILSPTSPYANLPFTYRGGTITVGQWMQRLSAAESLWVDTARAVELPDFDVTITEYQSLSDSDSASFTSRDSSVSDEGWDGTPHVGVMQRAPIVVDSRVEM</sequence>
<feature type="compositionally biased region" description="Low complexity" evidence="1">
    <location>
        <begin position="179"/>
        <end position="193"/>
    </location>
</feature>
<dbReference type="EMBL" id="NAJM01000006">
    <property type="protein sequence ID" value="RVX73864.1"/>
    <property type="molecule type" value="Genomic_DNA"/>
</dbReference>
<proteinExistence type="predicted"/>
<dbReference type="Proteomes" id="UP000288859">
    <property type="component" value="Unassembled WGS sequence"/>
</dbReference>
<name>A0A438NDI9_EXOME</name>
<dbReference type="AlphaFoldDB" id="A0A438NDI9"/>
<organism evidence="2 3">
    <name type="scientific">Exophiala mesophila</name>
    <name type="common">Black yeast-like fungus</name>
    <dbReference type="NCBI Taxonomy" id="212818"/>
    <lineage>
        <taxon>Eukaryota</taxon>
        <taxon>Fungi</taxon>
        <taxon>Dikarya</taxon>
        <taxon>Ascomycota</taxon>
        <taxon>Pezizomycotina</taxon>
        <taxon>Eurotiomycetes</taxon>
        <taxon>Chaetothyriomycetidae</taxon>
        <taxon>Chaetothyriales</taxon>
        <taxon>Herpotrichiellaceae</taxon>
        <taxon>Exophiala</taxon>
    </lineage>
</organism>
<dbReference type="OrthoDB" id="4148961at2759"/>
<comment type="caution">
    <text evidence="2">The sequence shown here is derived from an EMBL/GenBank/DDBJ whole genome shotgun (WGS) entry which is preliminary data.</text>
</comment>
<accession>A0A438NDI9</accession>
<evidence type="ECO:0000313" key="3">
    <source>
        <dbReference type="Proteomes" id="UP000288859"/>
    </source>
</evidence>